<keyword evidence="2" id="KW-1185">Reference proteome</keyword>
<dbReference type="AlphaFoldDB" id="A0AAI8VSX7"/>
<evidence type="ECO:0000313" key="1">
    <source>
        <dbReference type="EMBL" id="CAJ2510486.1"/>
    </source>
</evidence>
<gene>
    <name evidence="1" type="ORF">KHLLAP_LOCUS10954</name>
</gene>
<organism evidence="1 2">
    <name type="scientific">Anthostomella pinea</name>
    <dbReference type="NCBI Taxonomy" id="933095"/>
    <lineage>
        <taxon>Eukaryota</taxon>
        <taxon>Fungi</taxon>
        <taxon>Dikarya</taxon>
        <taxon>Ascomycota</taxon>
        <taxon>Pezizomycotina</taxon>
        <taxon>Sordariomycetes</taxon>
        <taxon>Xylariomycetidae</taxon>
        <taxon>Xylariales</taxon>
        <taxon>Xylariaceae</taxon>
        <taxon>Anthostomella</taxon>
    </lineage>
</organism>
<accession>A0AAI8VSX7</accession>
<name>A0AAI8VSX7_9PEZI</name>
<dbReference type="EMBL" id="CAUWAG010000016">
    <property type="protein sequence ID" value="CAJ2510486.1"/>
    <property type="molecule type" value="Genomic_DNA"/>
</dbReference>
<protein>
    <submittedName>
        <fullName evidence="1">Uu.00g132950.m01.CDS01</fullName>
    </submittedName>
</protein>
<dbReference type="Proteomes" id="UP001295740">
    <property type="component" value="Unassembled WGS sequence"/>
</dbReference>
<sequence length="428" mass="48156">MSTTITSPMAVHSAFMRMNADRRSGLELLPNELKLLVINHLGHTDVVVRLALTGPTFFELVVSNQEGIVRGLINTAIGPELLPIAVAHHHVAAATAKLTRNEKGEPVTATEGVVSHLDALVRHCITPGGMVTNAASFEPTFKSAGQLLRTQAAVSLYANCLSERALTKEPRTTRHWSSRAPKKLSSPSVQEIHRFSKALYILQLVCHMFPIDTYRSWDSPVQGVFGHFWVQFAPRELQQVRCLQTFLVGHVEDVVNDDENEHMYYIDTETLTKFVINRGLVDLYSFEARPSTGDCRRTTWHTESDGLYLRNIDGIVSLDVTEILDTFHEDGDTDPQDSWLHTLSQGFEEEEIPMLARGAYSCFHCEPVMTNWAFVFWGRDKLEWQAGGRLPTTAELQEVLADQLVEQRQFSRGGWGRKTGIDHDDYIN</sequence>
<evidence type="ECO:0000313" key="2">
    <source>
        <dbReference type="Proteomes" id="UP001295740"/>
    </source>
</evidence>
<proteinExistence type="predicted"/>
<reference evidence="1" key="1">
    <citation type="submission" date="2023-10" db="EMBL/GenBank/DDBJ databases">
        <authorList>
            <person name="Hackl T."/>
        </authorList>
    </citation>
    <scope>NUCLEOTIDE SEQUENCE</scope>
</reference>
<comment type="caution">
    <text evidence="1">The sequence shown here is derived from an EMBL/GenBank/DDBJ whole genome shotgun (WGS) entry which is preliminary data.</text>
</comment>